<gene>
    <name evidence="3" type="ORF">PMEA_00028894</name>
</gene>
<evidence type="ECO:0000313" key="4">
    <source>
        <dbReference type="Proteomes" id="UP001159428"/>
    </source>
</evidence>
<sequence length="84" mass="9789">MANLRFIYIVLFLFILSSLITDDEAFSSNNRVGKRKFKLKRKLKLAPVLRMMSKQTTRMQAKEKVETNADKQRIPNGLTCPEKQ</sequence>
<dbReference type="EMBL" id="CALNXJ010000006">
    <property type="protein sequence ID" value="CAH3042586.1"/>
    <property type="molecule type" value="Genomic_DNA"/>
</dbReference>
<evidence type="ECO:0000256" key="1">
    <source>
        <dbReference type="SAM" id="MobiDB-lite"/>
    </source>
</evidence>
<feature type="signal peptide" evidence="2">
    <location>
        <begin position="1"/>
        <end position="25"/>
    </location>
</feature>
<protein>
    <submittedName>
        <fullName evidence="3">Uncharacterized protein</fullName>
    </submittedName>
</protein>
<keyword evidence="4" id="KW-1185">Reference proteome</keyword>
<evidence type="ECO:0000313" key="3">
    <source>
        <dbReference type="EMBL" id="CAH3042586.1"/>
    </source>
</evidence>
<keyword evidence="2" id="KW-0732">Signal</keyword>
<comment type="caution">
    <text evidence="3">The sequence shown here is derived from an EMBL/GenBank/DDBJ whole genome shotgun (WGS) entry which is preliminary data.</text>
</comment>
<name>A0AAU9VYF7_9CNID</name>
<organism evidence="3 4">
    <name type="scientific">Pocillopora meandrina</name>
    <dbReference type="NCBI Taxonomy" id="46732"/>
    <lineage>
        <taxon>Eukaryota</taxon>
        <taxon>Metazoa</taxon>
        <taxon>Cnidaria</taxon>
        <taxon>Anthozoa</taxon>
        <taxon>Hexacorallia</taxon>
        <taxon>Scleractinia</taxon>
        <taxon>Astrocoeniina</taxon>
        <taxon>Pocilloporidae</taxon>
        <taxon>Pocillopora</taxon>
    </lineage>
</organism>
<feature type="compositionally biased region" description="Basic and acidic residues" evidence="1">
    <location>
        <begin position="60"/>
        <end position="73"/>
    </location>
</feature>
<reference evidence="3 4" key="1">
    <citation type="submission" date="2022-05" db="EMBL/GenBank/DDBJ databases">
        <authorList>
            <consortium name="Genoscope - CEA"/>
            <person name="William W."/>
        </authorList>
    </citation>
    <scope>NUCLEOTIDE SEQUENCE [LARGE SCALE GENOMIC DNA]</scope>
</reference>
<proteinExistence type="predicted"/>
<evidence type="ECO:0000256" key="2">
    <source>
        <dbReference type="SAM" id="SignalP"/>
    </source>
</evidence>
<feature type="region of interest" description="Disordered" evidence="1">
    <location>
        <begin position="56"/>
        <end position="84"/>
    </location>
</feature>
<dbReference type="Proteomes" id="UP001159428">
    <property type="component" value="Unassembled WGS sequence"/>
</dbReference>
<feature type="chain" id="PRO_5043885831" evidence="2">
    <location>
        <begin position="26"/>
        <end position="84"/>
    </location>
</feature>
<accession>A0AAU9VYF7</accession>
<dbReference type="AlphaFoldDB" id="A0AAU9VYF7"/>